<reference evidence="2" key="1">
    <citation type="journal article" date="2012" name="Proc. Natl. Acad. Sci. U.S.A.">
        <title>Antigenic diversity is generated by distinct evolutionary mechanisms in African trypanosome species.</title>
        <authorList>
            <person name="Jackson A.P."/>
            <person name="Berry A."/>
            <person name="Aslett M."/>
            <person name="Allison H.C."/>
            <person name="Burton P."/>
            <person name="Vavrova-Anderson J."/>
            <person name="Brown R."/>
            <person name="Browne H."/>
            <person name="Corton N."/>
            <person name="Hauser H."/>
            <person name="Gamble J."/>
            <person name="Gilderthorp R."/>
            <person name="Marcello L."/>
            <person name="McQuillan J."/>
            <person name="Otto T.D."/>
            <person name="Quail M.A."/>
            <person name="Sanders M.J."/>
            <person name="van Tonder A."/>
            <person name="Ginger M.L."/>
            <person name="Field M.C."/>
            <person name="Barry J.D."/>
            <person name="Hertz-Fowler C."/>
            <person name="Berriman M."/>
        </authorList>
    </citation>
    <scope>NUCLEOTIDE SEQUENCE</scope>
    <source>
        <strain evidence="2">Y486</strain>
    </source>
</reference>
<evidence type="ECO:0000313" key="2">
    <source>
        <dbReference type="EMBL" id="CCC47899.1"/>
    </source>
</evidence>
<feature type="region of interest" description="Disordered" evidence="1">
    <location>
        <begin position="467"/>
        <end position="496"/>
    </location>
</feature>
<dbReference type="AlphaFoldDB" id="G0TVD3"/>
<evidence type="ECO:0000256" key="1">
    <source>
        <dbReference type="SAM" id="MobiDB-lite"/>
    </source>
</evidence>
<feature type="compositionally biased region" description="Basic and acidic residues" evidence="1">
    <location>
        <begin position="517"/>
        <end position="528"/>
    </location>
</feature>
<name>G0TVD3_TRYVY</name>
<gene>
    <name evidence="2" type="ORF">TVY486_0501080</name>
</gene>
<feature type="compositionally biased region" description="Polar residues" evidence="1">
    <location>
        <begin position="481"/>
        <end position="494"/>
    </location>
</feature>
<evidence type="ECO:0008006" key="3">
    <source>
        <dbReference type="Google" id="ProtNLM"/>
    </source>
</evidence>
<dbReference type="VEuPathDB" id="TriTrypDB:TvY486_0501080"/>
<feature type="region of interest" description="Disordered" evidence="1">
    <location>
        <begin position="512"/>
        <end position="545"/>
    </location>
</feature>
<feature type="region of interest" description="Disordered" evidence="1">
    <location>
        <begin position="245"/>
        <end position="268"/>
    </location>
</feature>
<protein>
    <recommendedName>
        <fullName evidence="3">CFA20 domain-containing protein</fullName>
    </recommendedName>
</protein>
<dbReference type="EMBL" id="HE573021">
    <property type="protein sequence ID" value="CCC47899.1"/>
    <property type="molecule type" value="Genomic_DNA"/>
</dbReference>
<accession>G0TVD3</accession>
<organism evidence="2">
    <name type="scientific">Trypanosoma vivax (strain Y486)</name>
    <dbReference type="NCBI Taxonomy" id="1055687"/>
    <lineage>
        <taxon>Eukaryota</taxon>
        <taxon>Discoba</taxon>
        <taxon>Euglenozoa</taxon>
        <taxon>Kinetoplastea</taxon>
        <taxon>Metakinetoplastina</taxon>
        <taxon>Trypanosomatida</taxon>
        <taxon>Trypanosomatidae</taxon>
        <taxon>Trypanosoma</taxon>
        <taxon>Duttonella</taxon>
    </lineage>
</organism>
<proteinExistence type="predicted"/>
<sequence>MFFILPNCEVATTQDQLIELITCVAYPPSCNLRSSCFSRRQMEGPALLDILVPRNFECLNNAKVDSKSCSIQYDRILNVPVLIMKGDPSNARVQIPRDGSSLSSVPLPHSLIVLQTYLGSFDSFALEVSMTVLTSIRVKLVIGTHFTKASVEDTKNGLIFSRMPLIVPRNRWVQIVFHVSGIVVHLLDLPPIKFIESISLSGTCKASRLMTSSDEEVAINATPSDMMLFAVPAYAPPIWRTAASTGSPGQKCKGTNGRQYTSGSKSSYSPYSRLPVLGDLSTSKGGSNVCTRQDDSSKTCGLPLAATTMVSPYKPLESSIPEVECVQLVMPVPCYGGQQEGHIGNLTCDCFGSLNPLSMQQQDAPRSESAAYIRLVSTNVPQRSNSNPSVRLRTFNSVPKESAPLTSPALPPSANLSSGACSPVMDTSSAISGWEENIWSMNAAISVSPRRVEGVVKGKLPCVQSTAGDKVGTSSSGGGNAKSTVTGEQVSNKAQRLKKMLDIKRRPFLLPSRRRRAGDVDGQSHEDGDTSVSTSGTARRRNVNAKRLRLRRRIRMLKEAQCSARRVQELKKLPASELPIDLKEEALMVDGDHGLDLVSEPRCGYGFGYLGVLHESGGFEAEEGADTKLRGALILELSEVSEDEENDAE</sequence>